<gene>
    <name evidence="6" type="ORF">C6Y14_30195</name>
</gene>
<feature type="compositionally biased region" description="Gly residues" evidence="5">
    <location>
        <begin position="18"/>
        <end position="34"/>
    </location>
</feature>
<dbReference type="EMBL" id="PYBJ01000023">
    <property type="protein sequence ID" value="PSM39755.1"/>
    <property type="molecule type" value="Genomic_DNA"/>
</dbReference>
<organism evidence="6 7">
    <name type="scientific">Streptomyces dioscori</name>
    <dbReference type="NCBI Taxonomy" id="2109333"/>
    <lineage>
        <taxon>Bacteria</taxon>
        <taxon>Bacillati</taxon>
        <taxon>Actinomycetota</taxon>
        <taxon>Actinomycetes</taxon>
        <taxon>Kitasatosporales</taxon>
        <taxon>Streptomycetaceae</taxon>
        <taxon>Streptomyces</taxon>
        <taxon>Streptomyces aurantiacus group</taxon>
    </lineage>
</organism>
<accession>A0A2P8Q0J8</accession>
<evidence type="ECO:0000256" key="2">
    <source>
        <dbReference type="ARBA" id="ARBA00022679"/>
    </source>
</evidence>
<keyword evidence="7" id="KW-1185">Reference proteome</keyword>
<dbReference type="GO" id="GO:0008652">
    <property type="term" value="P:amino acid biosynthetic process"/>
    <property type="evidence" value="ECO:0007669"/>
    <property type="project" value="UniProtKB-KW"/>
</dbReference>
<keyword evidence="3" id="KW-0104">Cadmium</keyword>
<comment type="similarity">
    <text evidence="1 4">Belongs to the class-II DAHP synthase family.</text>
</comment>
<sequence>MAGRRQALAAVNHTETGTGTGTGTEAGTGTGTGAGTEADAHPPLTWPGEAEELRGKLAAAARGEAFLLHAGSGIPPGAVPRAEHITRQLTLLAQGTVVLSYALGVPVVPVAEIHAPPAEGRTGSAQAPDVHRASAMALNLIRASGGDARPEVSWAHERNRAFVASSPERARYEPLTVRIGSALSFLHACGGRPAVLPPPAVSRAALADDSAPPPPRVPGGDRWDPVGHMVWLHPSSAGDCHGPAAGAAARISNPVGVVVEPGTTHDAVLALIDRLDPERSAGRLTFLTRFGADRITDLLPELVQKVAATEAEVVWACDPWHRNRRDPAGVLAEAGAFAALHRTLGTHAGGLHLPPYDGLSLYDGLPPRDGAAGRPGALDLVFALATHPSARAARDGRTV</sequence>
<dbReference type="EC" id="2.5.1.54" evidence="4"/>
<keyword evidence="2 4" id="KW-0808">Transferase</keyword>
<evidence type="ECO:0000256" key="4">
    <source>
        <dbReference type="RuleBase" id="RU363071"/>
    </source>
</evidence>
<name>A0A2P8Q0J8_9ACTN</name>
<dbReference type="GO" id="GO:0003849">
    <property type="term" value="F:3-deoxy-7-phosphoheptulonate synthase activity"/>
    <property type="evidence" value="ECO:0007669"/>
    <property type="project" value="UniProtKB-EC"/>
</dbReference>
<comment type="cofactor">
    <cofactor evidence="3">
        <name>Mn(2+)</name>
        <dbReference type="ChEBI" id="CHEBI:29035"/>
    </cofactor>
    <cofactor evidence="3">
        <name>Co(2+)</name>
        <dbReference type="ChEBI" id="CHEBI:48828"/>
    </cofactor>
    <cofactor evidence="3">
        <name>Cd(2+)</name>
        <dbReference type="ChEBI" id="CHEBI:48775"/>
    </cofactor>
    <text evidence="3">Binds 1 divalent cation per subunit. The enzyme is active with manganese, cobalt or cadmium ions.</text>
</comment>
<dbReference type="Proteomes" id="UP000240429">
    <property type="component" value="Unassembled WGS sequence"/>
</dbReference>
<feature type="binding site" evidence="3">
    <location>
        <position position="289"/>
    </location>
    <ligand>
        <name>phosphoenolpyruvate</name>
        <dbReference type="ChEBI" id="CHEBI:58702"/>
    </ligand>
</feature>
<dbReference type="AlphaFoldDB" id="A0A2P8Q0J8"/>
<dbReference type="GO" id="GO:0009073">
    <property type="term" value="P:aromatic amino acid family biosynthetic process"/>
    <property type="evidence" value="ECO:0007669"/>
    <property type="project" value="UniProtKB-KW"/>
</dbReference>
<feature type="binding site" evidence="3">
    <location>
        <position position="321"/>
    </location>
    <ligand>
        <name>Mn(2+)</name>
        <dbReference type="ChEBI" id="CHEBI:29035"/>
    </ligand>
</feature>
<evidence type="ECO:0000313" key="6">
    <source>
        <dbReference type="EMBL" id="PSM39755.1"/>
    </source>
</evidence>
<comment type="catalytic activity">
    <reaction evidence="4">
        <text>D-erythrose 4-phosphate + phosphoenolpyruvate + H2O = 7-phospho-2-dehydro-3-deoxy-D-arabino-heptonate + phosphate</text>
        <dbReference type="Rhea" id="RHEA:14717"/>
        <dbReference type="ChEBI" id="CHEBI:15377"/>
        <dbReference type="ChEBI" id="CHEBI:16897"/>
        <dbReference type="ChEBI" id="CHEBI:43474"/>
        <dbReference type="ChEBI" id="CHEBI:58394"/>
        <dbReference type="ChEBI" id="CHEBI:58702"/>
        <dbReference type="EC" id="2.5.1.54"/>
    </reaction>
</comment>
<keyword evidence="3" id="KW-0464">Manganese</keyword>
<dbReference type="UniPathway" id="UPA00053">
    <property type="reaction ID" value="UER00084"/>
</dbReference>
<dbReference type="PANTHER" id="PTHR21337:SF0">
    <property type="entry name" value="PHOSPHO-2-DEHYDRO-3-DEOXYHEPTONATE ALDOLASE"/>
    <property type="match status" value="1"/>
</dbReference>
<reference evidence="6 7" key="1">
    <citation type="submission" date="2018-03" db="EMBL/GenBank/DDBJ databases">
        <title>Streptomyces dioscori sp. nov., a novel endophytic actinobacterium isolated from bulbil of Dioscorea bulbifera L.</title>
        <authorList>
            <person name="Zhikuan W."/>
        </authorList>
    </citation>
    <scope>NUCLEOTIDE SEQUENCE [LARGE SCALE GENOMIC DNA]</scope>
    <source>
        <strain evidence="6 7">A217</strain>
    </source>
</reference>
<keyword evidence="4" id="KW-0057">Aromatic amino acid biosynthesis</keyword>
<evidence type="ECO:0000256" key="3">
    <source>
        <dbReference type="PIRSR" id="PIRSR602480-1"/>
    </source>
</evidence>
<comment type="pathway">
    <text evidence="4">Metabolic intermediate biosynthesis; chorismate biosynthesis; chorismate from D-erythrose 4-phosphate and phosphoenolpyruvate: step 1/7.</text>
</comment>
<evidence type="ECO:0000256" key="5">
    <source>
        <dbReference type="SAM" id="MobiDB-lite"/>
    </source>
</evidence>
<dbReference type="Pfam" id="PF01474">
    <property type="entry name" value="DAHP_synth_2"/>
    <property type="match status" value="2"/>
</dbReference>
<dbReference type="InterPro" id="IPR013785">
    <property type="entry name" value="Aldolase_TIM"/>
</dbReference>
<keyword evidence="3" id="KW-0170">Cobalt</keyword>
<protein>
    <recommendedName>
        <fullName evidence="4">Phospho-2-dehydro-3-deoxyheptonate aldolase</fullName>
        <ecNumber evidence="4">2.5.1.54</ecNumber>
    </recommendedName>
</protein>
<dbReference type="InterPro" id="IPR002480">
    <property type="entry name" value="DAHP_synth_2"/>
</dbReference>
<feature type="region of interest" description="Disordered" evidence="5">
    <location>
        <begin position="1"/>
        <end position="42"/>
    </location>
</feature>
<comment type="caution">
    <text evidence="6">The sequence shown here is derived from an EMBL/GenBank/DDBJ whole genome shotgun (WGS) entry which is preliminary data.</text>
</comment>
<proteinExistence type="inferred from homology"/>
<dbReference type="Gene3D" id="3.20.20.70">
    <property type="entry name" value="Aldolase class I"/>
    <property type="match status" value="1"/>
</dbReference>
<evidence type="ECO:0000256" key="1">
    <source>
        <dbReference type="ARBA" id="ARBA00008911"/>
    </source>
</evidence>
<keyword evidence="4" id="KW-0028">Amino-acid biosynthesis</keyword>
<dbReference type="SUPFAM" id="SSF51569">
    <property type="entry name" value="Aldolase"/>
    <property type="match status" value="1"/>
</dbReference>
<evidence type="ECO:0000313" key="7">
    <source>
        <dbReference type="Proteomes" id="UP000240429"/>
    </source>
</evidence>
<dbReference type="GO" id="GO:0009423">
    <property type="term" value="P:chorismate biosynthetic process"/>
    <property type="evidence" value="ECO:0007669"/>
    <property type="project" value="UniProtKB-UniPathway"/>
</dbReference>
<dbReference type="PANTHER" id="PTHR21337">
    <property type="entry name" value="PHOSPHO-2-DEHYDRO-3-DEOXYHEPTONATE ALDOLASE 1, 2"/>
    <property type="match status" value="1"/>
</dbReference>